<comment type="caution">
    <text evidence="1">The sequence shown here is derived from an EMBL/GenBank/DDBJ whole genome shotgun (WGS) entry which is preliminary data.</text>
</comment>
<proteinExistence type="predicted"/>
<evidence type="ECO:0000313" key="2">
    <source>
        <dbReference type="Proteomes" id="UP000197138"/>
    </source>
</evidence>
<accession>A0A218W9Y5</accession>
<reference evidence="2" key="1">
    <citation type="journal article" date="2017" name="Plant J.">
        <title>The pomegranate (Punica granatum L.) genome and the genomics of punicalagin biosynthesis.</title>
        <authorList>
            <person name="Qin G."/>
            <person name="Xu C."/>
            <person name="Ming R."/>
            <person name="Tang H."/>
            <person name="Guyot R."/>
            <person name="Kramer E.M."/>
            <person name="Hu Y."/>
            <person name="Yi X."/>
            <person name="Qi Y."/>
            <person name="Xu X."/>
            <person name="Gao Z."/>
            <person name="Pan H."/>
            <person name="Jian J."/>
            <person name="Tian Y."/>
            <person name="Yue Z."/>
            <person name="Xu Y."/>
        </authorList>
    </citation>
    <scope>NUCLEOTIDE SEQUENCE [LARGE SCALE GENOMIC DNA]</scope>
    <source>
        <strain evidence="2">cv. Dabenzi</strain>
    </source>
</reference>
<sequence length="51" mass="6188">MQKTHIRTHTQPFHLNLHKSRLFRVSSVIFEIISASPNNWETTRRTRIMRN</sequence>
<gene>
    <name evidence="1" type="ORF">CDL15_Pgr025523</name>
</gene>
<dbReference type="EMBL" id="MTKT01004810">
    <property type="protein sequence ID" value="OWM69674.1"/>
    <property type="molecule type" value="Genomic_DNA"/>
</dbReference>
<organism evidence="1 2">
    <name type="scientific">Punica granatum</name>
    <name type="common">Pomegranate</name>
    <dbReference type="NCBI Taxonomy" id="22663"/>
    <lineage>
        <taxon>Eukaryota</taxon>
        <taxon>Viridiplantae</taxon>
        <taxon>Streptophyta</taxon>
        <taxon>Embryophyta</taxon>
        <taxon>Tracheophyta</taxon>
        <taxon>Spermatophyta</taxon>
        <taxon>Magnoliopsida</taxon>
        <taxon>eudicotyledons</taxon>
        <taxon>Gunneridae</taxon>
        <taxon>Pentapetalae</taxon>
        <taxon>rosids</taxon>
        <taxon>malvids</taxon>
        <taxon>Myrtales</taxon>
        <taxon>Lythraceae</taxon>
        <taxon>Punica</taxon>
    </lineage>
</organism>
<protein>
    <submittedName>
        <fullName evidence="1">Uncharacterized protein</fullName>
    </submittedName>
</protein>
<dbReference type="Proteomes" id="UP000197138">
    <property type="component" value="Unassembled WGS sequence"/>
</dbReference>
<evidence type="ECO:0000313" key="1">
    <source>
        <dbReference type="EMBL" id="OWM69674.1"/>
    </source>
</evidence>
<dbReference type="AlphaFoldDB" id="A0A218W9Y5"/>
<name>A0A218W9Y5_PUNGR</name>